<dbReference type="InterPro" id="IPR036047">
    <property type="entry name" value="F-box-like_dom_sf"/>
</dbReference>
<name>A0AAV1R8H9_9ROSI</name>
<dbReference type="InterPro" id="IPR055290">
    <property type="entry name" value="At3g26010-like"/>
</dbReference>
<dbReference type="Pfam" id="PF00646">
    <property type="entry name" value="F-box"/>
    <property type="match status" value="1"/>
</dbReference>
<dbReference type="PANTHER" id="PTHR35546">
    <property type="entry name" value="F-BOX PROTEIN INTERACTION DOMAIN PROTEIN-RELATED"/>
    <property type="match status" value="1"/>
</dbReference>
<dbReference type="AlphaFoldDB" id="A0AAV1R8H9"/>
<dbReference type="PANTHER" id="PTHR35546:SF130">
    <property type="entry name" value="EXPRESSED PROTEIN"/>
    <property type="match status" value="1"/>
</dbReference>
<proteinExistence type="predicted"/>
<protein>
    <recommendedName>
        <fullName evidence="1">F-box domain-containing protein</fullName>
    </recommendedName>
</protein>
<keyword evidence="3" id="KW-1185">Reference proteome</keyword>
<dbReference type="InterPro" id="IPR001810">
    <property type="entry name" value="F-box_dom"/>
</dbReference>
<dbReference type="Proteomes" id="UP001314170">
    <property type="component" value="Unassembled WGS sequence"/>
</dbReference>
<comment type="caution">
    <text evidence="2">The sequence shown here is derived from an EMBL/GenBank/DDBJ whole genome shotgun (WGS) entry which is preliminary data.</text>
</comment>
<evidence type="ECO:0000313" key="2">
    <source>
        <dbReference type="EMBL" id="CAK7329355.1"/>
    </source>
</evidence>
<dbReference type="PROSITE" id="PS50181">
    <property type="entry name" value="FBOX"/>
    <property type="match status" value="1"/>
</dbReference>
<dbReference type="EMBL" id="CAWUPB010000913">
    <property type="protein sequence ID" value="CAK7329355.1"/>
    <property type="molecule type" value="Genomic_DNA"/>
</dbReference>
<organism evidence="2 3">
    <name type="scientific">Dovyalis caffra</name>
    <dbReference type="NCBI Taxonomy" id="77055"/>
    <lineage>
        <taxon>Eukaryota</taxon>
        <taxon>Viridiplantae</taxon>
        <taxon>Streptophyta</taxon>
        <taxon>Embryophyta</taxon>
        <taxon>Tracheophyta</taxon>
        <taxon>Spermatophyta</taxon>
        <taxon>Magnoliopsida</taxon>
        <taxon>eudicotyledons</taxon>
        <taxon>Gunneridae</taxon>
        <taxon>Pentapetalae</taxon>
        <taxon>rosids</taxon>
        <taxon>fabids</taxon>
        <taxon>Malpighiales</taxon>
        <taxon>Salicaceae</taxon>
        <taxon>Flacourtieae</taxon>
        <taxon>Dovyalis</taxon>
    </lineage>
</organism>
<gene>
    <name evidence="2" type="ORF">DCAF_LOCUS7110</name>
</gene>
<sequence length="273" mass="31438">MSNKRFGSSKTRRIRMPMSTIKFVNVVDDSDIPDEILVEILLRLPLEAIFKFKAESKRWLSLISHPSFATSFRKTSSFPAWYLLYQYGRHGSRRNRIPAKHMRLHVALEQRPDFSSPIFSLEFLARQRDQHPKSFSTKQWPRYRQTDYYVCNPLKQWVSHPKPLQSTANGCSLDSVAAAANMDLTNWCELLVSGLNLDVLHVEIFSLDFVKDGYESVLSSACLYASERLFAVLSNGIMHWLAFYPRTIIAYDPSKNPDQCRLIDLPRGSGISQ</sequence>
<evidence type="ECO:0000313" key="3">
    <source>
        <dbReference type="Proteomes" id="UP001314170"/>
    </source>
</evidence>
<evidence type="ECO:0000259" key="1">
    <source>
        <dbReference type="PROSITE" id="PS50181"/>
    </source>
</evidence>
<dbReference type="CDD" id="cd22157">
    <property type="entry name" value="F-box_AtFBW1-like"/>
    <property type="match status" value="1"/>
</dbReference>
<feature type="domain" description="F-box" evidence="1">
    <location>
        <begin position="26"/>
        <end position="75"/>
    </location>
</feature>
<reference evidence="2 3" key="1">
    <citation type="submission" date="2024-01" db="EMBL/GenBank/DDBJ databases">
        <authorList>
            <person name="Waweru B."/>
        </authorList>
    </citation>
    <scope>NUCLEOTIDE SEQUENCE [LARGE SCALE GENOMIC DNA]</scope>
</reference>
<dbReference type="Gene3D" id="1.20.1280.50">
    <property type="match status" value="1"/>
</dbReference>
<accession>A0AAV1R8H9</accession>
<dbReference type="SUPFAM" id="SSF81383">
    <property type="entry name" value="F-box domain"/>
    <property type="match status" value="1"/>
</dbReference>